<comment type="cofactor">
    <cofactor evidence="1">
        <name>Zn(2+)</name>
        <dbReference type="ChEBI" id="CHEBI:29105"/>
    </cofactor>
</comment>
<dbReference type="InterPro" id="IPR001245">
    <property type="entry name" value="Ser-Thr/Tyr_kinase_cat_dom"/>
</dbReference>
<dbReference type="CDD" id="cd10397">
    <property type="entry name" value="SH2_Tec_Btk"/>
    <property type="match status" value="1"/>
</dbReference>
<evidence type="ECO:0000256" key="13">
    <source>
        <dbReference type="ARBA" id="ARBA00023137"/>
    </source>
</evidence>
<keyword evidence="10" id="KW-0862">Zinc</keyword>
<dbReference type="PROSITE" id="PS00109">
    <property type="entry name" value="PROTEIN_KINASE_TYR"/>
    <property type="match status" value="1"/>
</dbReference>
<accession>A0A8S4BEJ8</accession>
<evidence type="ECO:0000256" key="15">
    <source>
        <dbReference type="ARBA" id="ARBA00051245"/>
    </source>
</evidence>
<dbReference type="SMART" id="SM00326">
    <property type="entry name" value="SH3"/>
    <property type="match status" value="1"/>
</dbReference>
<proteinExistence type="inferred from homology"/>
<dbReference type="FunFam" id="1.10.510.10:FF:000052">
    <property type="entry name" value="Tyrosine-protein kinase"/>
    <property type="match status" value="1"/>
</dbReference>
<dbReference type="InterPro" id="IPR036860">
    <property type="entry name" value="SH2_dom_sf"/>
</dbReference>
<dbReference type="CDD" id="cd11906">
    <property type="entry name" value="SH3_BTK"/>
    <property type="match status" value="1"/>
</dbReference>
<dbReference type="FunFam" id="3.30.505.10:FF:000040">
    <property type="entry name" value="Tyrosine-protein kinase"/>
    <property type="match status" value="1"/>
</dbReference>
<comment type="similarity">
    <text evidence="20">Belongs to the protein kinase superfamily. Tyr protein kinase family.</text>
</comment>
<dbReference type="GO" id="GO:0005829">
    <property type="term" value="C:cytosol"/>
    <property type="evidence" value="ECO:0007669"/>
    <property type="project" value="UniProtKB-ARBA"/>
</dbReference>
<dbReference type="SUPFAM" id="SSF50729">
    <property type="entry name" value="PH domain-like"/>
    <property type="match status" value="1"/>
</dbReference>
<evidence type="ECO:0000256" key="10">
    <source>
        <dbReference type="ARBA" id="ARBA00022833"/>
    </source>
</evidence>
<feature type="domain" description="PH" evidence="24">
    <location>
        <begin position="3"/>
        <end position="108"/>
    </location>
</feature>
<organism evidence="26 27">
    <name type="scientific">Menidia menidia</name>
    <name type="common">Atlantic silverside</name>
    <dbReference type="NCBI Taxonomy" id="238744"/>
    <lineage>
        <taxon>Eukaryota</taxon>
        <taxon>Metazoa</taxon>
        <taxon>Chordata</taxon>
        <taxon>Craniata</taxon>
        <taxon>Vertebrata</taxon>
        <taxon>Euteleostomi</taxon>
        <taxon>Actinopterygii</taxon>
        <taxon>Neopterygii</taxon>
        <taxon>Teleostei</taxon>
        <taxon>Neoteleostei</taxon>
        <taxon>Acanthomorphata</taxon>
        <taxon>Ovalentaria</taxon>
        <taxon>Atherinomorphae</taxon>
        <taxon>Atheriniformes</taxon>
        <taxon>Atherinopsidae</taxon>
        <taxon>Menidiinae</taxon>
        <taxon>Menidia</taxon>
    </lineage>
</organism>
<evidence type="ECO:0000256" key="11">
    <source>
        <dbReference type="ARBA" id="ARBA00022840"/>
    </source>
</evidence>
<keyword evidence="27" id="KW-1185">Reference proteome</keyword>
<dbReference type="Gene3D" id="2.30.29.30">
    <property type="entry name" value="Pleckstrin-homology domain (PH domain)/Phosphotyrosine-binding domain (PTB)"/>
    <property type="match status" value="1"/>
</dbReference>
<evidence type="ECO:0000259" key="22">
    <source>
        <dbReference type="PROSITE" id="PS50001"/>
    </source>
</evidence>
<dbReference type="Gene3D" id="2.30.30.40">
    <property type="entry name" value="SH3 Domains"/>
    <property type="match status" value="1"/>
</dbReference>
<keyword evidence="5" id="KW-0519">Myristate</keyword>
<dbReference type="PROSITE" id="PS51113">
    <property type="entry name" value="ZF_BTK"/>
    <property type="match status" value="1"/>
</dbReference>
<feature type="domain" description="SH3" evidence="23">
    <location>
        <begin position="187"/>
        <end position="247"/>
    </location>
</feature>
<evidence type="ECO:0000313" key="26">
    <source>
        <dbReference type="EMBL" id="CAG5989601.1"/>
    </source>
</evidence>
<keyword evidence="7 19" id="KW-0547">Nucleotide-binding</keyword>
<sequence length="632" mass="72833">MKSGVDQSRLNHKKKTSPLNYKERWFVLTEEKIAYYDYDADKAKRKGLRGSVDIEKIKCVETVQPEPNAPQERKFAFQIVYDEGPLYIFAKTEDVRALWIKKLKQLVRYNKDVMQKYHPCFWVDGMWLCCKQEVKLAMGCTVLDTKNGFKTAGSNRRLSRKPLPPTPTEEKLDRPLPAQPLEQPAPSASMTVIAEYDYTPMTPQDLELRKDEEYTILEKSDVNWWKARDKYGKEGYIPSNYVVEAENGLERFDWYCKNMNRSQAEQLLKSENKDGGFLVRDSSKAGKYTVSLFTKGGGEISGSCRHYNICTTSQGQFYLAEKHNFSTIPELINYHQHNAAGMVSRLKYIVSNRARPPSTAGLGYGVWEIDPRCLTFIKELGNGQFGVVKYGKWQGQHDVAIKMIKEGSMSEDDFIEEAKIMMKLRHENLVQLYGVCTKQRPIYIVTEFLANGCLLTYLKEGLTQHPTNVQLLEMCKDVSEGMAYLESQQYIHRDLAARNCLVDSNGTVKVTDFGLSRYVLDDEYTSSAGSKFPVRWSPPEVLLYCKFSSKSDIWAYGVLMWEVYTLGRLPYERLNNTEIVDQVSRGLRLYRPQLANEKVYSIMTSCWHDKADERPTFQELSLTVQDLLYELQ</sequence>
<dbReference type="SMART" id="SM00219">
    <property type="entry name" value="TyrKc"/>
    <property type="match status" value="1"/>
</dbReference>
<dbReference type="InterPro" id="IPR017441">
    <property type="entry name" value="Protein_kinase_ATP_BS"/>
</dbReference>
<dbReference type="SMART" id="SM00252">
    <property type="entry name" value="SH2"/>
    <property type="match status" value="1"/>
</dbReference>
<dbReference type="InterPro" id="IPR000719">
    <property type="entry name" value="Prot_kinase_dom"/>
</dbReference>
<evidence type="ECO:0000256" key="9">
    <source>
        <dbReference type="ARBA" id="ARBA00022777"/>
    </source>
</evidence>
<keyword evidence="14" id="KW-0449">Lipoprotein</keyword>
<dbReference type="FunFam" id="3.30.200.20:FF:000053">
    <property type="entry name" value="Tyrosine-protein kinase"/>
    <property type="match status" value="1"/>
</dbReference>
<evidence type="ECO:0000256" key="12">
    <source>
        <dbReference type="ARBA" id="ARBA00022999"/>
    </source>
</evidence>
<evidence type="ECO:0000313" key="27">
    <source>
        <dbReference type="Proteomes" id="UP000677803"/>
    </source>
</evidence>
<keyword evidence="4 20" id="KW-0808">Transferase</keyword>
<dbReference type="GO" id="GO:0035556">
    <property type="term" value="P:intracellular signal transduction"/>
    <property type="evidence" value="ECO:0007669"/>
    <property type="project" value="InterPro"/>
</dbReference>
<keyword evidence="3" id="KW-0597">Phosphoprotein</keyword>
<dbReference type="SUPFAM" id="SSF56112">
    <property type="entry name" value="Protein kinase-like (PK-like)"/>
    <property type="match status" value="1"/>
</dbReference>
<dbReference type="GO" id="GO:0008270">
    <property type="term" value="F:zinc ion binding"/>
    <property type="evidence" value="ECO:0007669"/>
    <property type="project" value="UniProtKB-KW"/>
</dbReference>
<dbReference type="AlphaFoldDB" id="A0A8S4BEJ8"/>
<dbReference type="InterPro" id="IPR036028">
    <property type="entry name" value="SH3-like_dom_sf"/>
</dbReference>
<dbReference type="Pfam" id="PF07714">
    <property type="entry name" value="PK_Tyr_Ser-Thr"/>
    <property type="match status" value="1"/>
</dbReference>
<dbReference type="PRINTS" id="PR00401">
    <property type="entry name" value="SH2DOMAIN"/>
</dbReference>
<dbReference type="PRINTS" id="PR00109">
    <property type="entry name" value="TYRKINASE"/>
</dbReference>
<dbReference type="PANTHER" id="PTHR24418">
    <property type="entry name" value="TYROSINE-PROTEIN KINASE"/>
    <property type="match status" value="1"/>
</dbReference>
<reference evidence="26" key="1">
    <citation type="submission" date="2021-05" db="EMBL/GenBank/DDBJ databases">
        <authorList>
            <person name="Tigano A."/>
        </authorList>
    </citation>
    <scope>NUCLEOTIDE SEQUENCE</scope>
</reference>
<dbReference type="SUPFAM" id="SSF55550">
    <property type="entry name" value="SH2 domain"/>
    <property type="match status" value="1"/>
</dbReference>
<dbReference type="InterPro" id="IPR050198">
    <property type="entry name" value="Non-receptor_tyrosine_kinases"/>
</dbReference>
<dbReference type="PROSITE" id="PS50003">
    <property type="entry name" value="PH_DOMAIN"/>
    <property type="match status" value="1"/>
</dbReference>
<dbReference type="Gene3D" id="3.30.505.10">
    <property type="entry name" value="SH2 domain"/>
    <property type="match status" value="1"/>
</dbReference>
<evidence type="ECO:0000256" key="8">
    <source>
        <dbReference type="ARBA" id="ARBA00022771"/>
    </source>
</evidence>
<dbReference type="EMBL" id="CAJRST010036666">
    <property type="protein sequence ID" value="CAG5989601.1"/>
    <property type="molecule type" value="Genomic_DNA"/>
</dbReference>
<dbReference type="InterPro" id="IPR035574">
    <property type="entry name" value="BTK_SH3"/>
</dbReference>
<dbReference type="Pfam" id="PF00169">
    <property type="entry name" value="PH"/>
    <property type="match status" value="1"/>
</dbReference>
<evidence type="ECO:0000256" key="7">
    <source>
        <dbReference type="ARBA" id="ARBA00022741"/>
    </source>
</evidence>
<dbReference type="InterPro" id="IPR001849">
    <property type="entry name" value="PH_domain"/>
</dbReference>
<dbReference type="Pfam" id="PF00779">
    <property type="entry name" value="BTK"/>
    <property type="match status" value="1"/>
</dbReference>
<dbReference type="PROSITE" id="PS50002">
    <property type="entry name" value="SH3"/>
    <property type="match status" value="1"/>
</dbReference>
<dbReference type="InterPro" id="IPR001452">
    <property type="entry name" value="SH3_domain"/>
</dbReference>
<dbReference type="EC" id="2.7.10.2" evidence="20"/>
<evidence type="ECO:0000256" key="3">
    <source>
        <dbReference type="ARBA" id="ARBA00022553"/>
    </source>
</evidence>
<evidence type="ECO:0000259" key="25">
    <source>
        <dbReference type="PROSITE" id="PS50011"/>
    </source>
</evidence>
<evidence type="ECO:0000256" key="1">
    <source>
        <dbReference type="ARBA" id="ARBA00001947"/>
    </source>
</evidence>
<evidence type="ECO:0000256" key="16">
    <source>
        <dbReference type="PROSITE-ProRule" id="PRU00191"/>
    </source>
</evidence>
<evidence type="ECO:0000256" key="19">
    <source>
        <dbReference type="PROSITE-ProRule" id="PRU10141"/>
    </source>
</evidence>
<protein>
    <recommendedName>
        <fullName evidence="20">Tyrosine-protein kinase</fullName>
        <ecNumber evidence="20">2.7.10.2</ecNumber>
    </recommendedName>
</protein>
<dbReference type="GO" id="GO:0004715">
    <property type="term" value="F:non-membrane spanning protein tyrosine kinase activity"/>
    <property type="evidence" value="ECO:0007669"/>
    <property type="project" value="UniProtKB-EC"/>
</dbReference>
<dbReference type="InterPro" id="IPR000980">
    <property type="entry name" value="SH2"/>
</dbReference>
<dbReference type="PROSITE" id="PS00107">
    <property type="entry name" value="PROTEIN_KINASE_ATP"/>
    <property type="match status" value="1"/>
</dbReference>
<keyword evidence="6" id="KW-0479">Metal-binding</keyword>
<comment type="catalytic activity">
    <reaction evidence="15 20">
        <text>L-tyrosyl-[protein] + ATP = O-phospho-L-tyrosyl-[protein] + ADP + H(+)</text>
        <dbReference type="Rhea" id="RHEA:10596"/>
        <dbReference type="Rhea" id="RHEA-COMP:10136"/>
        <dbReference type="Rhea" id="RHEA-COMP:20101"/>
        <dbReference type="ChEBI" id="CHEBI:15378"/>
        <dbReference type="ChEBI" id="CHEBI:30616"/>
        <dbReference type="ChEBI" id="CHEBI:46858"/>
        <dbReference type="ChEBI" id="CHEBI:61978"/>
        <dbReference type="ChEBI" id="CHEBI:456216"/>
        <dbReference type="EC" id="2.7.10.2"/>
    </reaction>
</comment>
<dbReference type="Gene3D" id="1.10.510.10">
    <property type="entry name" value="Transferase(Phosphotransferase) domain 1"/>
    <property type="match status" value="1"/>
</dbReference>
<feature type="region of interest" description="Disordered" evidence="21">
    <location>
        <begin position="153"/>
        <end position="186"/>
    </location>
</feature>
<evidence type="ECO:0000256" key="21">
    <source>
        <dbReference type="SAM" id="MobiDB-lite"/>
    </source>
</evidence>
<keyword evidence="8 18" id="KW-0863">Zinc-finger</keyword>
<name>A0A8S4BEJ8_9TELE</name>
<dbReference type="CDD" id="cd01238">
    <property type="entry name" value="PH_Btk"/>
    <property type="match status" value="1"/>
</dbReference>
<dbReference type="PRINTS" id="PR00452">
    <property type="entry name" value="SH3DOMAIN"/>
</dbReference>
<dbReference type="GO" id="GO:0005524">
    <property type="term" value="F:ATP binding"/>
    <property type="evidence" value="ECO:0007669"/>
    <property type="project" value="UniProtKB-UniRule"/>
</dbReference>
<dbReference type="Pfam" id="PF00017">
    <property type="entry name" value="SH2"/>
    <property type="match status" value="1"/>
</dbReference>
<evidence type="ECO:0000256" key="2">
    <source>
        <dbReference type="ARBA" id="ARBA00022443"/>
    </source>
</evidence>
<keyword evidence="11 19" id="KW-0067">ATP-binding</keyword>
<evidence type="ECO:0000256" key="4">
    <source>
        <dbReference type="ARBA" id="ARBA00022679"/>
    </source>
</evidence>
<feature type="domain" description="Protein kinase" evidence="25">
    <location>
        <begin position="374"/>
        <end position="628"/>
    </location>
</feature>
<feature type="compositionally biased region" description="Low complexity" evidence="21">
    <location>
        <begin position="175"/>
        <end position="186"/>
    </location>
</feature>
<dbReference type="OrthoDB" id="4062651at2759"/>
<feature type="binding site" evidence="19">
    <location>
        <position position="402"/>
    </location>
    <ligand>
        <name>ATP</name>
        <dbReference type="ChEBI" id="CHEBI:30616"/>
    </ligand>
</feature>
<evidence type="ECO:0000256" key="14">
    <source>
        <dbReference type="ARBA" id="ARBA00023288"/>
    </source>
</evidence>
<evidence type="ECO:0000256" key="17">
    <source>
        <dbReference type="PROSITE-ProRule" id="PRU00192"/>
    </source>
</evidence>
<dbReference type="InterPro" id="IPR011993">
    <property type="entry name" value="PH-like_dom_sf"/>
</dbReference>
<dbReference type="Pfam" id="PF00018">
    <property type="entry name" value="SH3_1"/>
    <property type="match status" value="1"/>
</dbReference>
<gene>
    <name evidence="26" type="ORF">MMEN_LOCUS17241</name>
</gene>
<keyword evidence="2 17" id="KW-0728">SH3 domain</keyword>
<comment type="caution">
    <text evidence="26">The sequence shown here is derived from an EMBL/GenBank/DDBJ whole genome shotgun (WGS) entry which is preliminary data.</text>
</comment>
<keyword evidence="9 20" id="KW-0418">Kinase</keyword>
<feature type="domain" description="SH2" evidence="22">
    <location>
        <begin position="254"/>
        <end position="350"/>
    </location>
</feature>
<dbReference type="SUPFAM" id="SSF50044">
    <property type="entry name" value="SH3-domain"/>
    <property type="match status" value="1"/>
</dbReference>
<dbReference type="InterPro" id="IPR001562">
    <property type="entry name" value="Znf_Btk_motif"/>
</dbReference>
<dbReference type="PROSITE" id="PS50011">
    <property type="entry name" value="PROTEIN_KINASE_DOM"/>
    <property type="match status" value="1"/>
</dbReference>
<evidence type="ECO:0000256" key="18">
    <source>
        <dbReference type="PROSITE-ProRule" id="PRU00432"/>
    </source>
</evidence>
<dbReference type="SMART" id="SM00233">
    <property type="entry name" value="PH"/>
    <property type="match status" value="1"/>
</dbReference>
<keyword evidence="13 20" id="KW-0829">Tyrosine-protein kinase</keyword>
<dbReference type="InterPro" id="IPR011009">
    <property type="entry name" value="Kinase-like_dom_sf"/>
</dbReference>
<keyword evidence="12 16" id="KW-0727">SH2 domain</keyword>
<dbReference type="Proteomes" id="UP000677803">
    <property type="component" value="Unassembled WGS sequence"/>
</dbReference>
<evidence type="ECO:0000259" key="23">
    <source>
        <dbReference type="PROSITE" id="PS50002"/>
    </source>
</evidence>
<evidence type="ECO:0000256" key="6">
    <source>
        <dbReference type="ARBA" id="ARBA00022723"/>
    </source>
</evidence>
<dbReference type="PROSITE" id="PS50001">
    <property type="entry name" value="SH2"/>
    <property type="match status" value="1"/>
</dbReference>
<dbReference type="SMART" id="SM00107">
    <property type="entry name" value="BTK"/>
    <property type="match status" value="1"/>
</dbReference>
<evidence type="ECO:0000259" key="24">
    <source>
        <dbReference type="PROSITE" id="PS50003"/>
    </source>
</evidence>
<evidence type="ECO:0000256" key="20">
    <source>
        <dbReference type="RuleBase" id="RU362096"/>
    </source>
</evidence>
<dbReference type="InterPro" id="IPR008266">
    <property type="entry name" value="Tyr_kinase_AS"/>
</dbReference>
<evidence type="ECO:0000256" key="5">
    <source>
        <dbReference type="ARBA" id="ARBA00022707"/>
    </source>
</evidence>
<dbReference type="InterPro" id="IPR020635">
    <property type="entry name" value="Tyr_kinase_cat_dom"/>
</dbReference>